<evidence type="ECO:0000313" key="3">
    <source>
        <dbReference type="Proteomes" id="UP000694680"/>
    </source>
</evidence>
<dbReference type="GO" id="GO:0030414">
    <property type="term" value="F:peptidase inhibitor activity"/>
    <property type="evidence" value="ECO:0007669"/>
    <property type="project" value="InterPro"/>
</dbReference>
<accession>A0A8C5DAD0</accession>
<reference evidence="2" key="3">
    <citation type="submission" date="2025-09" db="UniProtKB">
        <authorList>
            <consortium name="Ensembl"/>
        </authorList>
    </citation>
    <scope>IDENTIFICATION</scope>
</reference>
<feature type="domain" description="WAP" evidence="1">
    <location>
        <begin position="1"/>
        <end position="44"/>
    </location>
</feature>
<evidence type="ECO:0000313" key="2">
    <source>
        <dbReference type="Ensembl" id="ENSGWIP00000004224.1"/>
    </source>
</evidence>
<organism evidence="2 3">
    <name type="scientific">Gouania willdenowi</name>
    <name type="common">Blunt-snouted clingfish</name>
    <name type="synonym">Lepadogaster willdenowi</name>
    <dbReference type="NCBI Taxonomy" id="441366"/>
    <lineage>
        <taxon>Eukaryota</taxon>
        <taxon>Metazoa</taxon>
        <taxon>Chordata</taxon>
        <taxon>Craniata</taxon>
        <taxon>Vertebrata</taxon>
        <taxon>Euteleostomi</taxon>
        <taxon>Actinopterygii</taxon>
        <taxon>Neopterygii</taxon>
        <taxon>Teleostei</taxon>
        <taxon>Neoteleostei</taxon>
        <taxon>Acanthomorphata</taxon>
        <taxon>Ovalentaria</taxon>
        <taxon>Blenniimorphae</taxon>
        <taxon>Blenniiformes</taxon>
        <taxon>Gobiesocoidei</taxon>
        <taxon>Gobiesocidae</taxon>
        <taxon>Gobiesocinae</taxon>
        <taxon>Gouania</taxon>
    </lineage>
</organism>
<name>A0A8C5DAD0_GOUWI</name>
<protein>
    <recommendedName>
        <fullName evidence="1">WAP domain-containing protein</fullName>
    </recommendedName>
</protein>
<reference evidence="2" key="2">
    <citation type="submission" date="2025-08" db="UniProtKB">
        <authorList>
            <consortium name="Ensembl"/>
        </authorList>
    </citation>
    <scope>IDENTIFICATION</scope>
</reference>
<dbReference type="Proteomes" id="UP000694680">
    <property type="component" value="Chromosome 7"/>
</dbReference>
<dbReference type="PROSITE" id="PS51390">
    <property type="entry name" value="WAP"/>
    <property type="match status" value="1"/>
</dbReference>
<sequence length="48" mass="5504">RKVHWFLNGPDCIDKVDKCFNDYDCPGEKKCCPARCGLRCVELNEGDL</sequence>
<dbReference type="Pfam" id="PF00095">
    <property type="entry name" value="WAP"/>
    <property type="match status" value="1"/>
</dbReference>
<proteinExistence type="predicted"/>
<keyword evidence="3" id="KW-1185">Reference proteome</keyword>
<dbReference type="SUPFAM" id="SSF57256">
    <property type="entry name" value="Elafin-like"/>
    <property type="match status" value="1"/>
</dbReference>
<dbReference type="InterPro" id="IPR036645">
    <property type="entry name" value="Elafin-like_sf"/>
</dbReference>
<dbReference type="AlphaFoldDB" id="A0A8C5DAD0"/>
<dbReference type="GO" id="GO:0005576">
    <property type="term" value="C:extracellular region"/>
    <property type="evidence" value="ECO:0007669"/>
    <property type="project" value="InterPro"/>
</dbReference>
<dbReference type="Ensembl" id="ENSGWIT00000004531.1">
    <property type="protein sequence ID" value="ENSGWIP00000004224.1"/>
    <property type="gene ID" value="ENSGWIG00000002266.1"/>
</dbReference>
<evidence type="ECO:0000259" key="1">
    <source>
        <dbReference type="PROSITE" id="PS51390"/>
    </source>
</evidence>
<dbReference type="InterPro" id="IPR008197">
    <property type="entry name" value="WAP_dom"/>
</dbReference>
<dbReference type="Gene3D" id="4.10.75.10">
    <property type="entry name" value="Elafin-like"/>
    <property type="match status" value="1"/>
</dbReference>
<reference evidence="2" key="1">
    <citation type="submission" date="2020-06" db="EMBL/GenBank/DDBJ databases">
        <authorList>
            <consortium name="Wellcome Sanger Institute Data Sharing"/>
        </authorList>
    </citation>
    <scope>NUCLEOTIDE SEQUENCE [LARGE SCALE GENOMIC DNA]</scope>
</reference>